<dbReference type="Pfam" id="PF01807">
    <property type="entry name" value="Zn_ribbon_DnaG"/>
    <property type="match status" value="1"/>
</dbReference>
<dbReference type="PANTHER" id="PTHR30313:SF2">
    <property type="entry name" value="DNA PRIMASE"/>
    <property type="match status" value="1"/>
</dbReference>
<comment type="subunit">
    <text evidence="12">Monomer. Interacts with DnaB.</text>
</comment>
<keyword evidence="4 12" id="KW-0548">Nucleotidyltransferase</keyword>
<dbReference type="Gene3D" id="3.90.580.10">
    <property type="entry name" value="Zinc finger, CHC2-type domain"/>
    <property type="match status" value="1"/>
</dbReference>
<evidence type="ECO:0000256" key="14">
    <source>
        <dbReference type="PIRSR" id="PIRSR002811-1"/>
    </source>
</evidence>
<dbReference type="GO" id="GO:1990077">
    <property type="term" value="C:primosome complex"/>
    <property type="evidence" value="ECO:0007669"/>
    <property type="project" value="UniProtKB-KW"/>
</dbReference>
<dbReference type="InterPro" id="IPR013264">
    <property type="entry name" value="DNAG_N"/>
</dbReference>
<dbReference type="SMART" id="SM00400">
    <property type="entry name" value="ZnF_CHCC"/>
    <property type="match status" value="1"/>
</dbReference>
<keyword evidence="11 12" id="KW-0804">Transcription</keyword>
<dbReference type="PROSITE" id="PS50880">
    <property type="entry name" value="TOPRIM"/>
    <property type="match status" value="1"/>
</dbReference>
<comment type="cofactor">
    <cofactor evidence="12 13 14">
        <name>Zn(2+)</name>
        <dbReference type="ChEBI" id="CHEBI:29105"/>
    </cofactor>
    <text evidence="12 13 14">Binds 1 zinc ion per monomer.</text>
</comment>
<dbReference type="NCBIfam" id="TIGR01391">
    <property type="entry name" value="dnaG"/>
    <property type="match status" value="1"/>
</dbReference>
<keyword evidence="17" id="KW-1185">Reference proteome</keyword>
<dbReference type="EMBL" id="LSCV01000012">
    <property type="protein sequence ID" value="KXB41533.1"/>
    <property type="molecule type" value="Genomic_DNA"/>
</dbReference>
<keyword evidence="8 12" id="KW-0862">Zinc</keyword>
<sequence>MTEYARSELYQQIKDQIDIVDLVSEYVTLQKKSSNNYFGICPFHQEKTASFSVSASKQIYYCFGCHKGGDCVAFIRDIEHIEWKEALAFLAKRLHIEWKLDTYKESKAEQVEQAKDKRQFLLANLAAKYYYACLQSKYASQVQAYLQSRSLEQKAVQAYGLGAALGSGHGLTNFLLKQHFTKTEMLDSGLVREKNGQLYDLFRNRLIFPIMDRYDRVVAFGGRVLDQSKPKYINSPETPIYVKGQHLYAYNFAKRSNAEEILVVEGYMDAISLLSRGYQQVVACLGTALTNKQAHLLKLLNRQVVLCFDSDQAGQKASHLSLLRLELQGLQPQVLKVKDAKDPDEYVRKFGIDAFQRLVKTAESALTWRINSAFDNARTSNGAFDEVVFFKEAIAILANLRGPINFARGLQEVRKKVASYSEETIKQEVLLYKKSDEYRQFLRNMEYEAKQTQTLPSQVVKLPSSESNVKSTSSIDEQAIRSKTELTAKQNKDLPQPFLNILWLLINDNLLYQECAETLDKEFSKLSTIKDLWLTLKPLLAKNQLDTATLLHLLAFNSVSTKTASEIAKLFMQENEITDKKASHNSLHNNLLLLKCESLQKQINKLSWQIRNKLYASDEEKAKLRQHYQQLNRELAILRR</sequence>
<dbReference type="CDD" id="cd03364">
    <property type="entry name" value="TOPRIM_DnaG_primases"/>
    <property type="match status" value="1"/>
</dbReference>
<comment type="catalytic activity">
    <reaction evidence="12">
        <text>ssDNA + n NTP = ssDNA/pppN(pN)n-1 hybrid + (n-1) diphosphate.</text>
        <dbReference type="EC" id="2.7.7.101"/>
    </reaction>
</comment>
<evidence type="ECO:0000256" key="12">
    <source>
        <dbReference type="HAMAP-Rule" id="MF_00974"/>
    </source>
</evidence>
<keyword evidence="3 12" id="KW-0808">Transferase</keyword>
<evidence type="ECO:0000256" key="9">
    <source>
        <dbReference type="ARBA" id="ARBA00022842"/>
    </source>
</evidence>
<comment type="similarity">
    <text evidence="12 13">Belongs to the DnaG primase family.</text>
</comment>
<dbReference type="GO" id="GO:0008270">
    <property type="term" value="F:zinc ion binding"/>
    <property type="evidence" value="ECO:0007669"/>
    <property type="project" value="UniProtKB-UniRule"/>
</dbReference>
<keyword evidence="10 12" id="KW-0238">DNA-binding</keyword>
<dbReference type="Pfam" id="PF08275">
    <property type="entry name" value="DNAG_N"/>
    <property type="match status" value="1"/>
</dbReference>
<reference evidence="17" key="1">
    <citation type="submission" date="2016-01" db="EMBL/GenBank/DDBJ databases">
        <authorList>
            <person name="Mitreva M."/>
            <person name="Pepin K.H."/>
            <person name="Mihindukulasuriya K.A."/>
            <person name="Fulton R."/>
            <person name="Fronick C."/>
            <person name="O'Laughlin M."/>
            <person name="Miner T."/>
            <person name="Herter B."/>
            <person name="Rosa B.A."/>
            <person name="Cordes M."/>
            <person name="Tomlinson C."/>
            <person name="Wollam A."/>
            <person name="Palsikar V.B."/>
            <person name="Mardis E.R."/>
            <person name="Wilson R.K."/>
        </authorList>
    </citation>
    <scope>NUCLEOTIDE SEQUENCE [LARGE SCALE GENOMIC DNA]</scope>
    <source>
        <strain evidence="17">KA00274</strain>
    </source>
</reference>
<name>A0A133YEF9_9FIRM</name>
<evidence type="ECO:0000256" key="1">
    <source>
        <dbReference type="ARBA" id="ARBA00022478"/>
    </source>
</evidence>
<dbReference type="InterPro" id="IPR050219">
    <property type="entry name" value="DnaG_primase"/>
</dbReference>
<keyword evidence="6 12" id="KW-0479">Metal-binding</keyword>
<dbReference type="PIRSF" id="PIRSF002811">
    <property type="entry name" value="DnaG"/>
    <property type="match status" value="1"/>
</dbReference>
<dbReference type="SMART" id="SM00493">
    <property type="entry name" value="TOPRIM"/>
    <property type="match status" value="1"/>
</dbReference>
<dbReference type="OrthoDB" id="9803773at2"/>
<dbReference type="STRING" id="1497955.HMPREF1872_00620"/>
<dbReference type="HAMAP" id="MF_00974">
    <property type="entry name" value="DNA_primase_DnaG"/>
    <property type="match status" value="1"/>
</dbReference>
<dbReference type="Gene3D" id="3.40.1360.10">
    <property type="match status" value="1"/>
</dbReference>
<dbReference type="SUPFAM" id="SSF57783">
    <property type="entry name" value="Zinc beta-ribbon"/>
    <property type="match status" value="1"/>
</dbReference>
<keyword evidence="2 12" id="KW-0639">Primosome</keyword>
<feature type="domain" description="Toprim" evidence="15">
    <location>
        <begin position="259"/>
        <end position="342"/>
    </location>
</feature>
<dbReference type="GO" id="GO:0000428">
    <property type="term" value="C:DNA-directed RNA polymerase complex"/>
    <property type="evidence" value="ECO:0007669"/>
    <property type="project" value="UniProtKB-KW"/>
</dbReference>
<evidence type="ECO:0000256" key="2">
    <source>
        <dbReference type="ARBA" id="ARBA00022515"/>
    </source>
</evidence>
<dbReference type="GO" id="GO:0003677">
    <property type="term" value="F:DNA binding"/>
    <property type="evidence" value="ECO:0007669"/>
    <property type="project" value="UniProtKB-KW"/>
</dbReference>
<dbReference type="PATRIC" id="fig|1497955.3.peg.599"/>
<dbReference type="InterPro" id="IPR006295">
    <property type="entry name" value="DNA_primase_DnaG"/>
</dbReference>
<comment type="domain">
    <text evidence="12">Contains an N-terminal zinc-binding domain, a central core domain that contains the primase activity, and a C-terminal DnaB-binding domain.</text>
</comment>
<dbReference type="Pfam" id="PF13155">
    <property type="entry name" value="Toprim_2"/>
    <property type="match status" value="1"/>
</dbReference>
<dbReference type="Proteomes" id="UP000070080">
    <property type="component" value="Unassembled WGS sequence"/>
</dbReference>
<evidence type="ECO:0000313" key="17">
    <source>
        <dbReference type="Proteomes" id="UP000070080"/>
    </source>
</evidence>
<evidence type="ECO:0000256" key="13">
    <source>
        <dbReference type="PIRNR" id="PIRNR002811"/>
    </source>
</evidence>
<evidence type="ECO:0000256" key="3">
    <source>
        <dbReference type="ARBA" id="ARBA00022679"/>
    </source>
</evidence>
<dbReference type="GO" id="GO:0005737">
    <property type="term" value="C:cytoplasm"/>
    <property type="evidence" value="ECO:0007669"/>
    <property type="project" value="TreeGrafter"/>
</dbReference>
<gene>
    <name evidence="12" type="primary">dnaG</name>
    <name evidence="16" type="ORF">HMPREF1872_00620</name>
</gene>
<dbReference type="FunFam" id="3.90.580.10:FF:000001">
    <property type="entry name" value="DNA primase"/>
    <property type="match status" value="1"/>
</dbReference>
<dbReference type="InterPro" id="IPR037068">
    <property type="entry name" value="DNA_primase_core_N_sf"/>
</dbReference>
<dbReference type="PANTHER" id="PTHR30313">
    <property type="entry name" value="DNA PRIMASE"/>
    <property type="match status" value="1"/>
</dbReference>
<comment type="caution">
    <text evidence="16">The sequence shown here is derived from an EMBL/GenBank/DDBJ whole genome shotgun (WGS) entry which is preliminary data.</text>
</comment>
<dbReference type="Gene3D" id="3.90.980.10">
    <property type="entry name" value="DNA primase, catalytic core, N-terminal domain"/>
    <property type="match status" value="1"/>
</dbReference>
<dbReference type="InterPro" id="IPR036977">
    <property type="entry name" value="DNA_primase_Znf_CHC2"/>
</dbReference>
<evidence type="ECO:0000256" key="6">
    <source>
        <dbReference type="ARBA" id="ARBA00022723"/>
    </source>
</evidence>
<proteinExistence type="inferred from homology"/>
<evidence type="ECO:0000256" key="11">
    <source>
        <dbReference type="ARBA" id="ARBA00023163"/>
    </source>
</evidence>
<dbReference type="AlphaFoldDB" id="A0A133YEF9"/>
<evidence type="ECO:0000256" key="4">
    <source>
        <dbReference type="ARBA" id="ARBA00022695"/>
    </source>
</evidence>
<dbReference type="GO" id="GO:0006269">
    <property type="term" value="P:DNA replication, synthesis of primer"/>
    <property type="evidence" value="ECO:0007669"/>
    <property type="project" value="UniProtKB-UniRule"/>
</dbReference>
<feature type="zinc finger region" description="CHC2-type" evidence="12 14">
    <location>
        <begin position="41"/>
        <end position="65"/>
    </location>
</feature>
<organism evidence="16 17">
    <name type="scientific">Amygdalobacter nucleatus</name>
    <dbReference type="NCBI Taxonomy" id="3029274"/>
    <lineage>
        <taxon>Bacteria</taxon>
        <taxon>Bacillati</taxon>
        <taxon>Bacillota</taxon>
        <taxon>Clostridia</taxon>
        <taxon>Eubacteriales</taxon>
        <taxon>Oscillospiraceae</taxon>
        <taxon>Amygdalobacter</taxon>
    </lineage>
</organism>
<evidence type="ECO:0000256" key="10">
    <source>
        <dbReference type="ARBA" id="ARBA00023125"/>
    </source>
</evidence>
<keyword evidence="1 12" id="KW-0240">DNA-directed RNA polymerase</keyword>
<dbReference type="GO" id="GO:0003899">
    <property type="term" value="F:DNA-directed RNA polymerase activity"/>
    <property type="evidence" value="ECO:0007669"/>
    <property type="project" value="UniProtKB-UniRule"/>
</dbReference>
<dbReference type="SUPFAM" id="SSF56731">
    <property type="entry name" value="DNA primase core"/>
    <property type="match status" value="1"/>
</dbReference>
<evidence type="ECO:0000256" key="5">
    <source>
        <dbReference type="ARBA" id="ARBA00022705"/>
    </source>
</evidence>
<evidence type="ECO:0000259" key="15">
    <source>
        <dbReference type="PROSITE" id="PS50880"/>
    </source>
</evidence>
<dbReference type="RefSeq" id="WP_066713711.1">
    <property type="nucleotide sequence ID" value="NZ_JARFNM010000001.1"/>
</dbReference>
<keyword evidence="9" id="KW-0460">Magnesium</keyword>
<dbReference type="EC" id="2.7.7.101" evidence="12"/>
<keyword evidence="5 12" id="KW-0235">DNA replication</keyword>
<dbReference type="InterPro" id="IPR034151">
    <property type="entry name" value="TOPRIM_DnaG_bac"/>
</dbReference>
<dbReference type="InterPro" id="IPR002694">
    <property type="entry name" value="Znf_CHC2"/>
</dbReference>
<dbReference type="InterPro" id="IPR006171">
    <property type="entry name" value="TOPRIM_dom"/>
</dbReference>
<protein>
    <recommendedName>
        <fullName evidence="12 13">DNA primase</fullName>
        <ecNumber evidence="12">2.7.7.101</ecNumber>
    </recommendedName>
</protein>
<evidence type="ECO:0000256" key="8">
    <source>
        <dbReference type="ARBA" id="ARBA00022833"/>
    </source>
</evidence>
<dbReference type="InterPro" id="IPR030846">
    <property type="entry name" value="DnaG_bac"/>
</dbReference>
<evidence type="ECO:0000313" key="16">
    <source>
        <dbReference type="EMBL" id="KXB41533.1"/>
    </source>
</evidence>
<keyword evidence="7 12" id="KW-0863">Zinc-finger</keyword>
<accession>A0A133YEF9</accession>
<comment type="function">
    <text evidence="12 13">RNA polymerase that catalyzes the synthesis of short RNA molecules used as primers for DNA polymerase during DNA replication.</text>
</comment>
<evidence type="ECO:0000256" key="7">
    <source>
        <dbReference type="ARBA" id="ARBA00022771"/>
    </source>
</evidence>